<evidence type="ECO:0000313" key="5">
    <source>
        <dbReference type="Proteomes" id="UP000076586"/>
    </source>
</evidence>
<dbReference type="InterPro" id="IPR029058">
    <property type="entry name" value="AB_hydrolase_fold"/>
</dbReference>
<comment type="caution">
    <text evidence="4">The sequence shown here is derived from an EMBL/GenBank/DDBJ whole genome shotgun (WGS) entry which is preliminary data.</text>
</comment>
<dbReference type="GO" id="GO:0016787">
    <property type="term" value="F:hydrolase activity"/>
    <property type="evidence" value="ECO:0007669"/>
    <property type="project" value="UniProtKB-KW"/>
</dbReference>
<reference evidence="5" key="1">
    <citation type="submission" date="2016-04" db="EMBL/GenBank/DDBJ databases">
        <title>Draft genome sequence of Paludibacter jiangxiensis strain NM7.</title>
        <authorList>
            <person name="Qiu Y."/>
            <person name="Matsuura N."/>
            <person name="Ohashi A."/>
            <person name="Tourlousse M.D."/>
            <person name="Sekiguchi Y."/>
        </authorList>
    </citation>
    <scope>NUCLEOTIDE SEQUENCE [LARGE SCALE GENOMIC DNA]</scope>
    <source>
        <strain evidence="5">NM7</strain>
    </source>
</reference>
<dbReference type="PANTHER" id="PTHR46118:SF4">
    <property type="entry name" value="PROTEIN ABHD11"/>
    <property type="match status" value="1"/>
</dbReference>
<evidence type="ECO:0000259" key="3">
    <source>
        <dbReference type="Pfam" id="PF00561"/>
    </source>
</evidence>
<feature type="domain" description="AB hydrolase-1" evidence="3">
    <location>
        <begin position="46"/>
        <end position="150"/>
    </location>
</feature>
<gene>
    <name evidence="4" type="ORF">PJIAN_238</name>
</gene>
<evidence type="ECO:0000256" key="1">
    <source>
        <dbReference type="ARBA" id="ARBA00022801"/>
    </source>
</evidence>
<keyword evidence="2" id="KW-0802">TPR repeat</keyword>
<feature type="repeat" description="TPR" evidence="2">
    <location>
        <begin position="314"/>
        <end position="347"/>
    </location>
</feature>
<dbReference type="SUPFAM" id="SSF48452">
    <property type="entry name" value="TPR-like"/>
    <property type="match status" value="1"/>
</dbReference>
<reference evidence="5" key="2">
    <citation type="journal article" date="2017" name="Genome Announc.">
        <title>Draft genome sequence of Paludibacter jiangxiensis NM7(T), a propionate-producing fermentative bacterium.</title>
        <authorList>
            <person name="Qiu Y.-L."/>
            <person name="Tourlousse D.M."/>
            <person name="Matsuura N."/>
            <person name="Ohashi A."/>
            <person name="Sekiguchi Y."/>
        </authorList>
    </citation>
    <scope>NUCLEOTIDE SEQUENCE [LARGE SCALE GENOMIC DNA]</scope>
    <source>
        <strain evidence="5">NM7</strain>
    </source>
</reference>
<organism evidence="4 5">
    <name type="scientific">Paludibacter jiangxiensis</name>
    <dbReference type="NCBI Taxonomy" id="681398"/>
    <lineage>
        <taxon>Bacteria</taxon>
        <taxon>Pseudomonadati</taxon>
        <taxon>Bacteroidota</taxon>
        <taxon>Bacteroidia</taxon>
        <taxon>Bacteroidales</taxon>
        <taxon>Paludibacteraceae</taxon>
        <taxon>Paludibacter</taxon>
    </lineage>
</organism>
<dbReference type="Proteomes" id="UP000076586">
    <property type="component" value="Unassembled WGS sequence"/>
</dbReference>
<dbReference type="STRING" id="681398.PJIAN_238"/>
<dbReference type="PROSITE" id="PS50005">
    <property type="entry name" value="TPR"/>
    <property type="match status" value="1"/>
</dbReference>
<evidence type="ECO:0000256" key="2">
    <source>
        <dbReference type="PROSITE-ProRule" id="PRU00339"/>
    </source>
</evidence>
<dbReference type="InterPro" id="IPR011990">
    <property type="entry name" value="TPR-like_helical_dom_sf"/>
</dbReference>
<protein>
    <submittedName>
        <fullName evidence="4">Pimeloyl-ACP methyl ester carboxylesterase</fullName>
    </submittedName>
</protein>
<name>A0A170ZAW6_9BACT</name>
<keyword evidence="5" id="KW-1185">Reference proteome</keyword>
<dbReference type="EMBL" id="BDCR01000002">
    <property type="protein sequence ID" value="GAT62479.1"/>
    <property type="molecule type" value="Genomic_DNA"/>
</dbReference>
<evidence type="ECO:0000313" key="4">
    <source>
        <dbReference type="EMBL" id="GAT62479.1"/>
    </source>
</evidence>
<dbReference type="Gene3D" id="3.40.50.1820">
    <property type="entry name" value="alpha/beta hydrolase"/>
    <property type="match status" value="1"/>
</dbReference>
<keyword evidence="1" id="KW-0378">Hydrolase</keyword>
<dbReference type="InterPro" id="IPR019734">
    <property type="entry name" value="TPR_rpt"/>
</dbReference>
<dbReference type="Pfam" id="PF00561">
    <property type="entry name" value="Abhydrolase_1"/>
    <property type="match status" value="1"/>
</dbReference>
<dbReference type="InterPro" id="IPR000073">
    <property type="entry name" value="AB_hydrolase_1"/>
</dbReference>
<sequence length="443" mass="50235">MKKVIFLLIINLVLDSMIINGQVVDTLIDNGGYKLHFSILPGKGMPILFETGYRDNIKVWQDIVQSISEITGAPVISYDRQGFGKSTIDSKCKSIKDEIAGLETALSKLGYFKEIMLVSHSLGGFYNTVYAIRNKEKVKGIVFVDASMACIFSDDVIDKMGLNSSLLELVKTMKQLPPLSPDIPVIDIISEQNVMRDNRWKTCHDNFVSEAPNRKGILAFKTSHYIFRDNNRLVTDAIVSLYADIQKPKVRSAILEKAYAHELASANDDYRKLVEYQHSYDDLNAWSKSLSQNGDLTKALQVMELNAKFYPEKTETISKLAETFLKIGDKESAEAYYKKAKELNLDNKNTTKILEQISKIVFVPESLQSQYIGQYELNKMPISIIRENNKLFLSFNNTKSAMYFVSDADFFIAEYRDEIKIQKDPDGKISGLLFRGLKAIKLK</sequence>
<proteinExistence type="predicted"/>
<dbReference type="RefSeq" id="WP_084252282.1">
    <property type="nucleotide sequence ID" value="NZ_BDCR01000002.1"/>
</dbReference>
<dbReference type="PANTHER" id="PTHR46118">
    <property type="entry name" value="PROTEIN ABHD11"/>
    <property type="match status" value="1"/>
</dbReference>
<accession>A0A170ZAW6</accession>
<dbReference type="SUPFAM" id="SSF53474">
    <property type="entry name" value="alpha/beta-Hydrolases"/>
    <property type="match status" value="1"/>
</dbReference>
<dbReference type="AlphaFoldDB" id="A0A170ZAW6"/>
<dbReference type="OrthoDB" id="1224630at2"/>
<dbReference type="Gene3D" id="1.25.40.10">
    <property type="entry name" value="Tetratricopeptide repeat domain"/>
    <property type="match status" value="1"/>
</dbReference>